<organism evidence="1 2">
    <name type="scientific">Reinekea blandensis MED297</name>
    <dbReference type="NCBI Taxonomy" id="314283"/>
    <lineage>
        <taxon>Bacteria</taxon>
        <taxon>Pseudomonadati</taxon>
        <taxon>Pseudomonadota</taxon>
        <taxon>Gammaproteobacteria</taxon>
        <taxon>Oceanospirillales</taxon>
        <taxon>Saccharospirillaceae</taxon>
        <taxon>Reinekea</taxon>
    </lineage>
</organism>
<dbReference type="HOGENOM" id="CLU_087914_2_1_6"/>
<dbReference type="EMBL" id="AAOE01000048">
    <property type="protein sequence ID" value="EAR07319.1"/>
    <property type="molecule type" value="Genomic_DNA"/>
</dbReference>
<evidence type="ECO:0000313" key="2">
    <source>
        <dbReference type="Proteomes" id="UP000005953"/>
    </source>
</evidence>
<name>A4BKP0_9GAMM</name>
<keyword evidence="2" id="KW-1185">Reference proteome</keyword>
<sequence>MWQTEYRQARLYFANEVNLNAFKADPEAYWPQFSGYCANGLSDGHLIQANPEIYRIIEGRLYLFYSWWGRAQWAFDQPQQIEQATHYWQVFSE</sequence>
<evidence type="ECO:0008006" key="3">
    <source>
        <dbReference type="Google" id="ProtNLM"/>
    </source>
</evidence>
<reference evidence="1 2" key="1">
    <citation type="submission" date="2006-02" db="EMBL/GenBank/DDBJ databases">
        <authorList>
            <person name="Pinhassi J."/>
            <person name="Pedros-Alio C."/>
            <person name="Ferriera S."/>
            <person name="Johnson J."/>
            <person name="Kravitz S."/>
            <person name="Halpern A."/>
            <person name="Remington K."/>
            <person name="Beeson K."/>
            <person name="Tran B."/>
            <person name="Rogers Y.-H."/>
            <person name="Friedman R."/>
            <person name="Venter J.C."/>
        </authorList>
    </citation>
    <scope>NUCLEOTIDE SEQUENCE [LARGE SCALE GENOMIC DNA]</scope>
    <source>
        <strain evidence="1 2">MED297</strain>
    </source>
</reference>
<dbReference type="AlphaFoldDB" id="A4BKP0"/>
<evidence type="ECO:0000313" key="1">
    <source>
        <dbReference type="EMBL" id="EAR07319.1"/>
    </source>
</evidence>
<dbReference type="OrthoDB" id="344729at2"/>
<protein>
    <recommendedName>
        <fullName evidence="3">YHS domain protein</fullName>
    </recommendedName>
</protein>
<dbReference type="STRING" id="314283.MED297_12242"/>
<dbReference type="Proteomes" id="UP000005953">
    <property type="component" value="Unassembled WGS sequence"/>
</dbReference>
<dbReference type="NCBIfam" id="NF041384">
    <property type="entry name" value="YHS_seleno_dom"/>
    <property type="match status" value="1"/>
</dbReference>
<proteinExistence type="predicted"/>
<gene>
    <name evidence="1" type="ORF">MED297_12242</name>
</gene>
<comment type="caution">
    <text evidence="1">The sequence shown here is derived from an EMBL/GenBank/DDBJ whole genome shotgun (WGS) entry which is preliminary data.</text>
</comment>
<accession>A4BKP0</accession>